<name>A0A0H4W1G1_9SPHN</name>
<dbReference type="RefSeq" id="WP_053106620.1">
    <property type="nucleotide sequence ID" value="NZ_CP011310.1"/>
</dbReference>
<evidence type="ECO:0000259" key="1">
    <source>
        <dbReference type="Pfam" id="PF09992"/>
    </source>
</evidence>
<feature type="domain" description="Phosphodiester glycosidase" evidence="1">
    <location>
        <begin position="87"/>
        <end position="232"/>
    </location>
</feature>
<reference evidence="2 3" key="1">
    <citation type="journal article" date="2015" name="Int. J. Syst. Evol. Microbiol.">
        <title>Erythrobacter atlanticus sp. nov., a bacterium from ocean sediment able to degrade polycyclic aromatic hydrocarbons.</title>
        <authorList>
            <person name="Zhuang L."/>
            <person name="Liu Y."/>
            <person name="Wang L."/>
            <person name="Wang W."/>
            <person name="Shao Z."/>
        </authorList>
    </citation>
    <scope>NUCLEOTIDE SEQUENCE [LARGE SCALE GENOMIC DNA]</scope>
    <source>
        <strain evidence="3">s21-N3</strain>
    </source>
</reference>
<dbReference type="AlphaFoldDB" id="A0A0H4W1G1"/>
<reference evidence="3" key="2">
    <citation type="submission" date="2015-04" db="EMBL/GenBank/DDBJ databases">
        <title>The complete genome sequence of Erythrobacter sp. s21-N3.</title>
        <authorList>
            <person name="Zhuang L."/>
            <person name="Liu Y."/>
            <person name="Shao Z."/>
        </authorList>
    </citation>
    <scope>NUCLEOTIDE SEQUENCE [LARGE SCALE GENOMIC DNA]</scope>
    <source>
        <strain evidence="3">s21-N3</strain>
    </source>
</reference>
<dbReference type="STRING" id="1648404.CP97_09655"/>
<dbReference type="EMBL" id="CP011310">
    <property type="protein sequence ID" value="AKQ43348.2"/>
    <property type="molecule type" value="Genomic_DNA"/>
</dbReference>
<evidence type="ECO:0000313" key="3">
    <source>
        <dbReference type="Proteomes" id="UP000059113"/>
    </source>
</evidence>
<proteinExistence type="predicted"/>
<protein>
    <recommendedName>
        <fullName evidence="1">Phosphodiester glycosidase domain-containing protein</fullName>
    </recommendedName>
</protein>
<gene>
    <name evidence="2" type="ORF">CP97_09655</name>
</gene>
<accession>A0A0H4W1G1</accession>
<dbReference type="KEGG" id="ery:CP97_09655"/>
<organism evidence="2 3">
    <name type="scientific">Aurantiacibacter atlanticus</name>
    <dbReference type="NCBI Taxonomy" id="1648404"/>
    <lineage>
        <taxon>Bacteria</taxon>
        <taxon>Pseudomonadati</taxon>
        <taxon>Pseudomonadota</taxon>
        <taxon>Alphaproteobacteria</taxon>
        <taxon>Sphingomonadales</taxon>
        <taxon>Erythrobacteraceae</taxon>
        <taxon>Aurantiacibacter</taxon>
    </lineage>
</organism>
<dbReference type="InterPro" id="IPR018711">
    <property type="entry name" value="NAGPA"/>
</dbReference>
<sequence>MKIRALALPFFGLLAGCEIHFEGEQEEVRVSICQPVMFEQTPLTLCTVEPAKHEIGVVLAPEGNETPYRSLRALAHFTEEVDGPEIALAVNGGMFDEDGMPIGYYVEDGRRIGMLNQNDGPGNFHLMPNGIFFGRTGGPWQVMDTPAFARDIQDRPDFATQSGPMLVIKGELHPEIQPDGQSRKIRNAVGVDALGRAHFIISEAPISFGKLARYYRDVLNVGNALYLDGSVSMIWDPATGRLDTGASIGPLIVVQNRAEIAE</sequence>
<dbReference type="PROSITE" id="PS51257">
    <property type="entry name" value="PROKAR_LIPOPROTEIN"/>
    <property type="match status" value="1"/>
</dbReference>
<dbReference type="Proteomes" id="UP000059113">
    <property type="component" value="Chromosome"/>
</dbReference>
<keyword evidence="3" id="KW-1185">Reference proteome</keyword>
<dbReference type="Pfam" id="PF09992">
    <property type="entry name" value="NAGPA"/>
    <property type="match status" value="1"/>
</dbReference>
<evidence type="ECO:0000313" key="2">
    <source>
        <dbReference type="EMBL" id="AKQ43348.2"/>
    </source>
</evidence>